<dbReference type="Pfam" id="PF01618">
    <property type="entry name" value="MotA_ExbB"/>
    <property type="match status" value="1"/>
</dbReference>
<dbReference type="InterPro" id="IPR047055">
    <property type="entry name" value="MotA-like"/>
</dbReference>
<dbReference type="Proteomes" id="UP001419084">
    <property type="component" value="Unassembled WGS sequence"/>
</dbReference>
<dbReference type="GO" id="GO:0071978">
    <property type="term" value="P:bacterial-type flagellum-dependent swarming motility"/>
    <property type="evidence" value="ECO:0007669"/>
    <property type="project" value="InterPro"/>
</dbReference>
<dbReference type="EMBL" id="QOHO01000012">
    <property type="protein sequence ID" value="RFZ80362.1"/>
    <property type="molecule type" value="Genomic_DNA"/>
</dbReference>
<comment type="subcellular location">
    <subcellularLocation>
        <location evidence="1">Cell membrane</location>
        <topology evidence="1">Multi-pass membrane protein</topology>
    </subcellularLocation>
</comment>
<evidence type="ECO:0000256" key="7">
    <source>
        <dbReference type="ARBA" id="ARBA00023136"/>
    </source>
</evidence>
<dbReference type="GO" id="GO:0006935">
    <property type="term" value="P:chemotaxis"/>
    <property type="evidence" value="ECO:0007669"/>
    <property type="project" value="InterPro"/>
</dbReference>
<evidence type="ECO:0000256" key="8">
    <source>
        <dbReference type="SAM" id="Phobius"/>
    </source>
</evidence>
<evidence type="ECO:0000313" key="10">
    <source>
        <dbReference type="EMBL" id="GLB32377.1"/>
    </source>
</evidence>
<evidence type="ECO:0000256" key="5">
    <source>
        <dbReference type="ARBA" id="ARBA00022692"/>
    </source>
</evidence>
<feature type="transmembrane region" description="Helical" evidence="8">
    <location>
        <begin position="5"/>
        <end position="22"/>
    </location>
</feature>
<dbReference type="EMBL" id="BRPJ01000091">
    <property type="protein sequence ID" value="GLB32377.1"/>
    <property type="molecule type" value="Genomic_DNA"/>
</dbReference>
<dbReference type="Proteomes" id="UP000260680">
    <property type="component" value="Unassembled WGS sequence"/>
</dbReference>
<name>A0A3E2NH71_9FIRM</name>
<evidence type="ECO:0000256" key="6">
    <source>
        <dbReference type="ARBA" id="ARBA00022989"/>
    </source>
</evidence>
<feature type="transmembrane region" description="Helical" evidence="8">
    <location>
        <begin position="184"/>
        <end position="203"/>
    </location>
</feature>
<proteinExistence type="inferred from homology"/>
<dbReference type="PANTHER" id="PTHR30433:SF2">
    <property type="entry name" value="MOTILITY PROTEIN A"/>
    <property type="match status" value="1"/>
</dbReference>
<evidence type="ECO:0000259" key="9">
    <source>
        <dbReference type="Pfam" id="PF01618"/>
    </source>
</evidence>
<accession>A0A3E2NH71</accession>
<keyword evidence="6 8" id="KW-1133">Transmembrane helix</keyword>
<dbReference type="OrthoDB" id="9806929at2"/>
<evidence type="ECO:0000313" key="12">
    <source>
        <dbReference type="Proteomes" id="UP000260680"/>
    </source>
</evidence>
<evidence type="ECO:0000256" key="4">
    <source>
        <dbReference type="ARBA" id="ARBA00022475"/>
    </source>
</evidence>
<dbReference type="PANTHER" id="PTHR30433">
    <property type="entry name" value="CHEMOTAXIS PROTEIN MOTA"/>
    <property type="match status" value="1"/>
</dbReference>
<organism evidence="11 12">
    <name type="scientific">Lacrimispora amygdalina</name>
    <dbReference type="NCBI Taxonomy" id="253257"/>
    <lineage>
        <taxon>Bacteria</taxon>
        <taxon>Bacillati</taxon>
        <taxon>Bacillota</taxon>
        <taxon>Clostridia</taxon>
        <taxon>Lachnospirales</taxon>
        <taxon>Lachnospiraceae</taxon>
        <taxon>Lacrimispora</taxon>
    </lineage>
</organism>
<feature type="domain" description="MotA/TolQ/ExbB proton channel" evidence="9">
    <location>
        <begin position="98"/>
        <end position="218"/>
    </location>
</feature>
<feature type="transmembrane region" description="Helical" evidence="8">
    <location>
        <begin position="143"/>
        <end position="164"/>
    </location>
</feature>
<dbReference type="RefSeq" id="WP_117415678.1">
    <property type="nucleotide sequence ID" value="NZ_BRPJ01000091.1"/>
</dbReference>
<dbReference type="GO" id="GO:0005886">
    <property type="term" value="C:plasma membrane"/>
    <property type="evidence" value="ECO:0007669"/>
    <property type="project" value="UniProtKB-SubCell"/>
</dbReference>
<gene>
    <name evidence="11" type="ORF">DS742_03685</name>
    <name evidence="10" type="ORF">LAD12857_43000</name>
</gene>
<keyword evidence="7 8" id="KW-0472">Membrane</keyword>
<evidence type="ECO:0000313" key="11">
    <source>
        <dbReference type="EMBL" id="RFZ80362.1"/>
    </source>
</evidence>
<evidence type="ECO:0000256" key="1">
    <source>
        <dbReference type="ARBA" id="ARBA00004651"/>
    </source>
</evidence>
<dbReference type="InterPro" id="IPR000540">
    <property type="entry name" value="Flag_MotA_CS"/>
</dbReference>
<sequence>MDISLIVGWVVGIALIINGIGMDKLGNFIDMPSVLIVVGGTIAALIASFPFKTLAQIPKHIAIMLNPKRYDAEKVIDTMVDMAKTARKKGLLVLEEQANGIKDPFLKQSIMLIVDAMDAEKIREMLESEVSAMSERHDQDVSVYEKGSSLAPAFGMIGTLVGLVNMLKGMNMDGNGSNSIGKDMSVALITTFYGSVLSNLLFVPMAKKLRLRNDEELLYKQIIIEGVLSIQAGDNPKYLEEKLLSYLSQAQQNKILKKRSGGGGSGNNADS</sequence>
<keyword evidence="13" id="KW-1185">Reference proteome</keyword>
<comment type="similarity">
    <text evidence="2">Belongs to the MotA family.</text>
</comment>
<dbReference type="InterPro" id="IPR002898">
    <property type="entry name" value="MotA_ExbB_proton_chnl"/>
</dbReference>
<dbReference type="AlphaFoldDB" id="A0A3E2NH71"/>
<evidence type="ECO:0000313" key="13">
    <source>
        <dbReference type="Proteomes" id="UP001419084"/>
    </source>
</evidence>
<comment type="caution">
    <text evidence="11">The sequence shown here is derived from an EMBL/GenBank/DDBJ whole genome shotgun (WGS) entry which is preliminary data.</text>
</comment>
<reference evidence="10 13" key="2">
    <citation type="journal article" date="2024" name="Int. J. Syst. Evol. Microbiol.">
        <title>Lacrimispora brassicae sp. nov. isolated from fermented cabbage, and proposal of Clostridium indicum Gundawar et al. 2019 and Clostridium methoxybenzovorans Mechichi et al. 1999 as heterotypic synonyms of Lacrimispora amygdalina (Parshina et al. 2003) Haas and Blanchard 2020 and Lacrimispora indolis (McClung and McCoy 1957) Haas and Blanchard 2020, respectively.</title>
        <authorList>
            <person name="Kobayashi H."/>
            <person name="Tanizawa Y."/>
            <person name="Sakamoto M."/>
            <person name="Ohkuma M."/>
            <person name="Tohno M."/>
        </authorList>
    </citation>
    <scope>NUCLEOTIDE SEQUENCE [LARGE SCALE GENOMIC DNA]</scope>
    <source>
        <strain evidence="10 13">DSM 12857</strain>
    </source>
</reference>
<keyword evidence="4" id="KW-1003">Cell membrane</keyword>
<protein>
    <submittedName>
        <fullName evidence="11">Motility protein A</fullName>
    </submittedName>
</protein>
<keyword evidence="3" id="KW-0813">Transport</keyword>
<feature type="transmembrane region" description="Helical" evidence="8">
    <location>
        <begin position="34"/>
        <end position="55"/>
    </location>
</feature>
<reference evidence="11 12" key="1">
    <citation type="submission" date="2018-07" db="EMBL/GenBank/DDBJ databases">
        <title>New species, Clostridium PI-S10-A1B.</title>
        <authorList>
            <person name="Krishna G."/>
            <person name="Summeta K."/>
            <person name="Shikha S."/>
            <person name="Prabhu P.B."/>
            <person name="Suresh K."/>
        </authorList>
    </citation>
    <scope>NUCLEOTIDE SEQUENCE [LARGE SCALE GENOMIC DNA]</scope>
    <source>
        <strain evidence="11 12">PI-S10-A1B</strain>
    </source>
</reference>
<keyword evidence="5 8" id="KW-0812">Transmembrane</keyword>
<evidence type="ECO:0000256" key="2">
    <source>
        <dbReference type="ARBA" id="ARBA00008038"/>
    </source>
</evidence>
<dbReference type="PROSITE" id="PS01307">
    <property type="entry name" value="MOTA"/>
    <property type="match status" value="1"/>
</dbReference>
<evidence type="ECO:0000256" key="3">
    <source>
        <dbReference type="ARBA" id="ARBA00022448"/>
    </source>
</evidence>